<comment type="caution">
    <text evidence="1">The sequence shown here is derived from an EMBL/GenBank/DDBJ whole genome shotgun (WGS) entry which is preliminary data.</text>
</comment>
<sequence>MSYITRRGLSTLIPPKIASPNAIGAAKDAARMDRVVNFYARLPRGSAPEVKPTGLIGRYQARYFGKNPSAAPLAHAIGGILLLGYSMEYYFHLRFQVTTRTTLTKLFPEWHLGTVVAGLQKNVPNEPLMMLMNADQKCRRAEQALRKAENAQDRADAQLRLAEDLWRRALWDEVSKKTALIALKRGLGGEEFRGLKPSSHDAVNQTRSGGDPLSSDVPASINDKKSTGGDVGEINHTATTTKYETTTNIAPIERMEPSESLAHKDEAGPGTERPSTDLSRPGPGPVESRALEMNGMASASDGGEDTASQGGSESDASRTDSKLNSRASSTKRPTSFKPVSFAKFSVPKASGTPPAAKAPEKAPLSSGTPLGQPPQNLRPRLVAKTTSLRDSLSKGGPNAAKPGGGGPDPGQVWNRNQPVQQTPPKHLTDEELKQQYGIHMTSRIQEDGGGTESKWADIDDDEDDWAPETIEWTDGTKTNLTQPEPAPPTVQENRVPAEPKEEPLPPEQISTAREAPKFMPKPTTSIGPNPTVLRLGANAERQAKNASILSRGSNEKSPLLSSSPAPPPAKSPWAPLPPVEKISPVMPPVQLQQQPMRAPVREPPHLHDGGAGTAHLKEIAADDFNRSLRETQYGTRELFNSRSGRYEPVTDNRKAPWRAEQGMRPPSLLQRPVPGEPMAPLGPAEPSPAFQTHRSGGPDGTHWTRRRTSSNVSGGSGSFGRRMSIGRPDAAQRSFETRRGSQANGMMEPPVFGRDLGPANQPLREVSPTRHGPGMPWSPRGQPAALHDKAPVTHGHTVQPPHEAQAGEQATPLPQGPEGSQEDPVLMQQRIMKEKRMEARQRRLEQEEKEEAAKRERIRQKLEALGPPPDKVKQPRRESLDSNKLEAHIPATAAQPSHSPPKPPVPEPTGEPKQYGMMKVHHPDTVKKRIEKERAAEKAAPVATGRRAPSPTRELKPDATIANGLQSSEEPQAQTPEKYPEAKLEEQAQWRGGLNVSSPYSPWTTNTKLVGPPPIMNPWKPLTNDKTLGNGIFEQGLGGFPTRDISLRGPLGLDQSSVTPASQPFSAPSRSPQESASISPLPSPEVRHASYEPIHPIARPGPIGPPSLQHSHWQHDNRVPGTAAWHNFHAVAAKREADDSEKLRNEMNTMREGPSSLPLTLNETWRQVRSGDQAGQRQIVGISRPTDNNPPIPNPLPGLDHPVGPLPFAENPARPLGTVPARSSRFFPQATEQHKKPTFEEGDDMRSPSPPPPEDMSNHPVYTGDTNRPLVHLPAPKPIVKLPPKVVAPPPPPPTFASMVAAPPRAAPVSTATSWQEKINCLFGKKTVSKKNALAVTSASKEPLDVPLHIASVSVSLPQKDDLPAGDGELSARKVEEAEEIFEDREVGSLPVVRVPTMAPAAAWQAAPAPSQSRLRSKHLKPMQVHSIEPFSVGFHDKDAGGFRVLIRLPGAVMAKTMLLPQKAGSLNSLRSRGSSSYKPRKTTKPREATGGSNSKKPTQSQHSSGNGPARHQSRTASWGPRTSSGSR</sequence>
<protein>
    <submittedName>
        <fullName evidence="1">Uncharacterized protein</fullName>
    </submittedName>
</protein>
<gene>
    <name evidence="1" type="ORF">N8T08_010166</name>
</gene>
<name>A0ACC3BCL6_9EURO</name>
<keyword evidence="2" id="KW-1185">Reference proteome</keyword>
<reference evidence="1 2" key="1">
    <citation type="journal article" date="2023" name="ACS Omega">
        <title>Identification of the Neoaspergillic Acid Biosynthesis Gene Cluster by Establishing an In Vitro CRISPR-Ribonucleoprotein Genetic System in Aspergillus melleus.</title>
        <authorList>
            <person name="Yuan B."/>
            <person name="Grau M.F."/>
            <person name="Murata R.M."/>
            <person name="Torok T."/>
            <person name="Venkateswaran K."/>
            <person name="Stajich J.E."/>
            <person name="Wang C.C.C."/>
        </authorList>
    </citation>
    <scope>NUCLEOTIDE SEQUENCE [LARGE SCALE GENOMIC DNA]</scope>
    <source>
        <strain evidence="1 2">IMV 1140</strain>
    </source>
</reference>
<accession>A0ACC3BCL6</accession>
<evidence type="ECO:0000313" key="2">
    <source>
        <dbReference type="Proteomes" id="UP001177260"/>
    </source>
</evidence>
<organism evidence="1 2">
    <name type="scientific">Aspergillus melleus</name>
    <dbReference type="NCBI Taxonomy" id="138277"/>
    <lineage>
        <taxon>Eukaryota</taxon>
        <taxon>Fungi</taxon>
        <taxon>Dikarya</taxon>
        <taxon>Ascomycota</taxon>
        <taxon>Pezizomycotina</taxon>
        <taxon>Eurotiomycetes</taxon>
        <taxon>Eurotiomycetidae</taxon>
        <taxon>Eurotiales</taxon>
        <taxon>Aspergillaceae</taxon>
        <taxon>Aspergillus</taxon>
        <taxon>Aspergillus subgen. Circumdati</taxon>
    </lineage>
</organism>
<dbReference type="Proteomes" id="UP001177260">
    <property type="component" value="Unassembled WGS sequence"/>
</dbReference>
<proteinExistence type="predicted"/>
<dbReference type="EMBL" id="JAOPJF010000008">
    <property type="protein sequence ID" value="KAK1148355.1"/>
    <property type="molecule type" value="Genomic_DNA"/>
</dbReference>
<evidence type="ECO:0000313" key="1">
    <source>
        <dbReference type="EMBL" id="KAK1148355.1"/>
    </source>
</evidence>